<dbReference type="Proteomes" id="UP000002028">
    <property type="component" value="Chromosome"/>
</dbReference>
<evidence type="ECO:0000313" key="1">
    <source>
        <dbReference type="EMBL" id="ADB40657.1"/>
    </source>
</evidence>
<name>D2QPJ8_SPILD</name>
<sequence length="47" mass="5231">MVYPDGLENIKQGVVEELRARSGLICQMNPLSVYLYSMIYLIGGPAQ</sequence>
<proteinExistence type="predicted"/>
<dbReference type="AlphaFoldDB" id="D2QPJ8"/>
<reference evidence="1 2" key="1">
    <citation type="journal article" date="2010" name="Stand. Genomic Sci.">
        <title>Complete genome sequence of Spirosoma linguale type strain (1).</title>
        <authorList>
            <person name="Lail K."/>
            <person name="Sikorski J."/>
            <person name="Saunders E."/>
            <person name="Lapidus A."/>
            <person name="Glavina Del Rio T."/>
            <person name="Copeland A."/>
            <person name="Tice H."/>
            <person name="Cheng J.-F."/>
            <person name="Lucas S."/>
            <person name="Nolan M."/>
            <person name="Bruce D."/>
            <person name="Goodwin L."/>
            <person name="Pitluck S."/>
            <person name="Ivanova N."/>
            <person name="Mavromatis K."/>
            <person name="Ovchinnikova G."/>
            <person name="Pati A."/>
            <person name="Chen A."/>
            <person name="Palaniappan K."/>
            <person name="Land M."/>
            <person name="Hauser L."/>
            <person name="Chang Y.-J."/>
            <person name="Jeffries C.D."/>
            <person name="Chain P."/>
            <person name="Brettin T."/>
            <person name="Detter J.C."/>
            <person name="Schuetze A."/>
            <person name="Rohde M."/>
            <person name="Tindall B.J."/>
            <person name="Goeker M."/>
            <person name="Bristow J."/>
            <person name="Eisen J.A."/>
            <person name="Markowitz V."/>
            <person name="Hugenholtz P."/>
            <person name="Kyrpides N.C."/>
            <person name="Klenk H.-P."/>
            <person name="Chen F."/>
        </authorList>
    </citation>
    <scope>NUCLEOTIDE SEQUENCE [LARGE SCALE GENOMIC DNA]</scope>
    <source>
        <strain evidence="2">ATCC 33905 / DSM 74 / LMG 10896 / Claus 1</strain>
    </source>
</reference>
<evidence type="ECO:0000313" key="2">
    <source>
        <dbReference type="Proteomes" id="UP000002028"/>
    </source>
</evidence>
<gene>
    <name evidence="1" type="ordered locus">Slin_4679</name>
</gene>
<keyword evidence="2" id="KW-1185">Reference proteome</keyword>
<protein>
    <submittedName>
        <fullName evidence="1">Uncharacterized protein</fullName>
    </submittedName>
</protein>
<dbReference type="HOGENOM" id="CLU_3173350_0_0_10"/>
<dbReference type="KEGG" id="sli:Slin_4679"/>
<dbReference type="STRING" id="504472.Slin_4679"/>
<accession>D2QPJ8</accession>
<dbReference type="EMBL" id="CP001769">
    <property type="protein sequence ID" value="ADB40657.1"/>
    <property type="molecule type" value="Genomic_DNA"/>
</dbReference>
<organism evidence="1 2">
    <name type="scientific">Spirosoma linguale (strain ATCC 33905 / DSM 74 / LMG 10896 / Claus 1)</name>
    <dbReference type="NCBI Taxonomy" id="504472"/>
    <lineage>
        <taxon>Bacteria</taxon>
        <taxon>Pseudomonadati</taxon>
        <taxon>Bacteroidota</taxon>
        <taxon>Cytophagia</taxon>
        <taxon>Cytophagales</taxon>
        <taxon>Cytophagaceae</taxon>
        <taxon>Spirosoma</taxon>
    </lineage>
</organism>